<dbReference type="OrthoDB" id="330047at2759"/>
<dbReference type="PANTHER" id="PTHR20772:SF2">
    <property type="entry name" value="PROTEIN FMP42"/>
    <property type="match status" value="1"/>
</dbReference>
<feature type="transmembrane region" description="Helical" evidence="8">
    <location>
        <begin position="369"/>
        <end position="392"/>
    </location>
</feature>
<feature type="transmembrane region" description="Helical" evidence="8">
    <location>
        <begin position="12"/>
        <end position="36"/>
    </location>
</feature>
<evidence type="ECO:0000256" key="6">
    <source>
        <dbReference type="ARBA" id="ARBA00022989"/>
    </source>
</evidence>
<feature type="transmembrane region" description="Helical" evidence="8">
    <location>
        <begin position="93"/>
        <end position="112"/>
    </location>
</feature>
<evidence type="ECO:0000256" key="2">
    <source>
        <dbReference type="ARBA" id="ARBA00006595"/>
    </source>
</evidence>
<evidence type="ECO:0000256" key="8">
    <source>
        <dbReference type="SAM" id="Phobius"/>
    </source>
</evidence>
<keyword evidence="4 8" id="KW-0812">Transmembrane</keyword>
<sequence>MVLGSITISREWIFAVASIMTTLSSGGLVLGFGPVYTALVEEKQWHELCPSNSTDVCPQQEVQLQNVYTTGFLCVILGQAAFGACLDIIGPRYTTLVASLFSITGNIFMSLGSTKNDTAGLIVAGYALIAFGGMGFLFASLQLAELFTTPPIFCGILVAAYYTSGYIYVLLEIPIARSTFYQCYALIVLACAIICYVVFPVHHVSVSSELKTIKTPGIKWIQPEINLSRFKGLWKGVKVQLRRRDFWVVVCMGSYLTLISIFVGGAIPNIVKRLEPNDVSLQKLYTNYLFPLISNSSFLFAPLAGYIIENYGFRVSATITVIEFSLLCGAIMLPWIQAQILSYVLISMGVGSLTSIQYAYVMECFPSKLYGLLSATITLLAFIICLLSYALTPLAQNVFHGNNNYVMLILLGPALCAFYIVKFFREPSELDEKDLFHTHDAHIDQEIGHTSVYFIVNEPTTTIATSV</sequence>
<organism evidence="9 10">
    <name type="scientific">Thraustotheca clavata</name>
    <dbReference type="NCBI Taxonomy" id="74557"/>
    <lineage>
        <taxon>Eukaryota</taxon>
        <taxon>Sar</taxon>
        <taxon>Stramenopiles</taxon>
        <taxon>Oomycota</taxon>
        <taxon>Saprolegniomycetes</taxon>
        <taxon>Saprolegniales</taxon>
        <taxon>Achlyaceae</taxon>
        <taxon>Thraustotheca</taxon>
    </lineage>
</organism>
<feature type="transmembrane region" description="Helical" evidence="8">
    <location>
        <begin position="246"/>
        <end position="268"/>
    </location>
</feature>
<dbReference type="Gene3D" id="1.20.1250.20">
    <property type="entry name" value="MFS general substrate transporter like domains"/>
    <property type="match status" value="2"/>
</dbReference>
<protein>
    <recommendedName>
        <fullName evidence="11">Major Facilitator Superfamily (MFS)</fullName>
    </recommendedName>
</protein>
<feature type="transmembrane region" description="Helical" evidence="8">
    <location>
        <begin position="342"/>
        <end position="362"/>
    </location>
</feature>
<evidence type="ECO:0008006" key="11">
    <source>
        <dbReference type="Google" id="ProtNLM"/>
    </source>
</evidence>
<feature type="transmembrane region" description="Helical" evidence="8">
    <location>
        <begin position="288"/>
        <end position="308"/>
    </location>
</feature>
<evidence type="ECO:0000313" key="10">
    <source>
        <dbReference type="Proteomes" id="UP000243217"/>
    </source>
</evidence>
<comment type="caution">
    <text evidence="9">The sequence shown here is derived from an EMBL/GenBank/DDBJ whole genome shotgun (WGS) entry which is preliminary data.</text>
</comment>
<feature type="transmembrane region" description="Helical" evidence="8">
    <location>
        <begin position="315"/>
        <end position="336"/>
    </location>
</feature>
<dbReference type="PANTHER" id="PTHR20772">
    <property type="entry name" value="PROTEIN FMP42"/>
    <property type="match status" value="1"/>
</dbReference>
<evidence type="ECO:0000256" key="5">
    <source>
        <dbReference type="ARBA" id="ARBA00022970"/>
    </source>
</evidence>
<reference evidence="9 10" key="1">
    <citation type="journal article" date="2014" name="Genome Biol. Evol.">
        <title>The secreted proteins of Achlya hypogyna and Thraustotheca clavata identify the ancestral oomycete secretome and reveal gene acquisitions by horizontal gene transfer.</title>
        <authorList>
            <person name="Misner I."/>
            <person name="Blouin N."/>
            <person name="Leonard G."/>
            <person name="Richards T.A."/>
            <person name="Lane C.E."/>
        </authorList>
    </citation>
    <scope>NUCLEOTIDE SEQUENCE [LARGE SCALE GENOMIC DNA]</scope>
    <source>
        <strain evidence="9 10">ATCC 34112</strain>
    </source>
</reference>
<dbReference type="AlphaFoldDB" id="A0A1V9ZZ76"/>
<evidence type="ECO:0000256" key="3">
    <source>
        <dbReference type="ARBA" id="ARBA00022448"/>
    </source>
</evidence>
<keyword evidence="3" id="KW-0813">Transport</keyword>
<keyword evidence="5" id="KW-0029">Amino-acid transport</keyword>
<feature type="transmembrane region" description="Helical" evidence="8">
    <location>
        <begin position="179"/>
        <end position="199"/>
    </location>
</feature>
<evidence type="ECO:0000256" key="7">
    <source>
        <dbReference type="ARBA" id="ARBA00023136"/>
    </source>
</evidence>
<keyword evidence="10" id="KW-1185">Reference proteome</keyword>
<feature type="transmembrane region" description="Helical" evidence="8">
    <location>
        <begin position="67"/>
        <end position="86"/>
    </location>
</feature>
<evidence type="ECO:0000313" key="9">
    <source>
        <dbReference type="EMBL" id="OQS03316.1"/>
    </source>
</evidence>
<evidence type="ECO:0000256" key="4">
    <source>
        <dbReference type="ARBA" id="ARBA00022692"/>
    </source>
</evidence>
<dbReference type="InterPro" id="IPR036259">
    <property type="entry name" value="MFS_trans_sf"/>
</dbReference>
<dbReference type="GO" id="GO:0016020">
    <property type="term" value="C:membrane"/>
    <property type="evidence" value="ECO:0007669"/>
    <property type="project" value="UniProtKB-SubCell"/>
</dbReference>
<dbReference type="EMBL" id="JNBS01000936">
    <property type="protein sequence ID" value="OQS03316.1"/>
    <property type="molecule type" value="Genomic_DNA"/>
</dbReference>
<keyword evidence="6 8" id="KW-1133">Transmembrane helix</keyword>
<feature type="transmembrane region" description="Helical" evidence="8">
    <location>
        <begin position="404"/>
        <end position="424"/>
    </location>
</feature>
<dbReference type="InterPro" id="IPR052599">
    <property type="entry name" value="SLC43A_AATransporter"/>
</dbReference>
<dbReference type="GO" id="GO:0006865">
    <property type="term" value="P:amino acid transport"/>
    <property type="evidence" value="ECO:0007669"/>
    <property type="project" value="UniProtKB-KW"/>
</dbReference>
<accession>A0A1V9ZZ76</accession>
<name>A0A1V9ZZ76_9STRA</name>
<feature type="transmembrane region" description="Helical" evidence="8">
    <location>
        <begin position="118"/>
        <end position="139"/>
    </location>
</feature>
<proteinExistence type="inferred from homology"/>
<feature type="transmembrane region" description="Helical" evidence="8">
    <location>
        <begin position="151"/>
        <end position="173"/>
    </location>
</feature>
<keyword evidence="7 8" id="KW-0472">Membrane</keyword>
<comment type="subcellular location">
    <subcellularLocation>
        <location evidence="1">Membrane</location>
        <topology evidence="1">Multi-pass membrane protein</topology>
    </subcellularLocation>
</comment>
<gene>
    <name evidence="9" type="ORF">THRCLA_04389</name>
</gene>
<evidence type="ECO:0000256" key="1">
    <source>
        <dbReference type="ARBA" id="ARBA00004141"/>
    </source>
</evidence>
<dbReference type="Proteomes" id="UP000243217">
    <property type="component" value="Unassembled WGS sequence"/>
</dbReference>
<comment type="similarity">
    <text evidence="2">Belongs to the SLC43A transporter (TC 2.A.1.44) family.</text>
</comment>
<dbReference type="SUPFAM" id="SSF103473">
    <property type="entry name" value="MFS general substrate transporter"/>
    <property type="match status" value="1"/>
</dbReference>